<dbReference type="EMBL" id="CAUM01000073">
    <property type="protein sequence ID" value="CCV05711.1"/>
    <property type="molecule type" value="Genomic_DNA"/>
</dbReference>
<reference evidence="1 2" key="1">
    <citation type="submission" date="2013-02" db="EMBL/GenBank/DDBJ databases">
        <authorList>
            <person name="Genoscope - CEA"/>
        </authorList>
    </citation>
    <scope>NUCLEOTIDE SEQUENCE [LARGE SCALE GENOMIC DNA]</scope>
    <source>
        <strain evidence="1 2">STM 2683</strain>
    </source>
</reference>
<dbReference type="Proteomes" id="UP000012062">
    <property type="component" value="Unassembled WGS sequence"/>
</dbReference>
<name>M5F1M7_9HYPH</name>
<protein>
    <submittedName>
        <fullName evidence="1">Uncharacterized protein</fullName>
    </submittedName>
</protein>
<sequence>MWRPGTLTWTMSFLSQASQRKLTADVPPHLNVLYAAANYRNQVATSPANAAKIAKTTKETSG</sequence>
<accession>M5F1M7</accession>
<comment type="caution">
    <text evidence="1">The sequence shown here is derived from an EMBL/GenBank/DDBJ whole genome shotgun (WGS) entry which is preliminary data.</text>
</comment>
<organism evidence="1 2">
    <name type="scientific">Mesorhizobium metallidurans STM 2683</name>
    <dbReference type="NCBI Taxonomy" id="1297569"/>
    <lineage>
        <taxon>Bacteria</taxon>
        <taxon>Pseudomonadati</taxon>
        <taxon>Pseudomonadota</taxon>
        <taxon>Alphaproteobacteria</taxon>
        <taxon>Hyphomicrobiales</taxon>
        <taxon>Phyllobacteriaceae</taxon>
        <taxon>Mesorhizobium</taxon>
    </lineage>
</organism>
<proteinExistence type="predicted"/>
<evidence type="ECO:0000313" key="2">
    <source>
        <dbReference type="Proteomes" id="UP000012062"/>
    </source>
</evidence>
<gene>
    <name evidence="1" type="ORF">MESS2_1640039</name>
</gene>
<dbReference type="AlphaFoldDB" id="M5F1M7"/>
<keyword evidence="2" id="KW-1185">Reference proteome</keyword>
<evidence type="ECO:0000313" key="1">
    <source>
        <dbReference type="EMBL" id="CCV05711.1"/>
    </source>
</evidence>